<evidence type="ECO:0000313" key="3">
    <source>
        <dbReference type="Proteomes" id="UP000587760"/>
    </source>
</evidence>
<feature type="signal peptide" evidence="1">
    <location>
        <begin position="1"/>
        <end position="19"/>
    </location>
</feature>
<keyword evidence="1" id="KW-0732">Signal</keyword>
<dbReference type="EMBL" id="JACHGJ010000005">
    <property type="protein sequence ID" value="MBB6481163.1"/>
    <property type="molecule type" value="Genomic_DNA"/>
</dbReference>
<comment type="caution">
    <text evidence="2">The sequence shown here is derived from an EMBL/GenBank/DDBJ whole genome shotgun (WGS) entry which is preliminary data.</text>
</comment>
<dbReference type="RefSeq" id="WP_184747406.1">
    <property type="nucleotide sequence ID" value="NZ_JACHGJ010000005.1"/>
</dbReference>
<sequence>MKKFLVILLTMTMFTSLFAGGAQEGNEAGSQDGMAKLGVMVQPYFNGVVAMYIRDKGWAEEAGLDIDLQVYSNGSTANEALAAGLWDLGFQGAAYVFGVINNNAKLVGNYEETRGDTLFVRADSDILSAKGFNPTYPEVYGSPDTVTGKTIIYAPGTSLHQLVIEYLERTGVSIDDVNTVPMDYQTGEQVFATGEGDIAAFPTPWSLTVEDKYGWKPIATLSDFVMSTGDLIVSNDAYENKREALKKYMGLVYRAAEELEADHDLKAKMLVKWYEENGREGNLQAAKQEAELRILITPETQKSMEYGKPESAIADFYAYIGNIEPAQADMFKKNVVDDLWKEVLNAQ</sequence>
<reference evidence="2 3" key="1">
    <citation type="submission" date="2020-08" db="EMBL/GenBank/DDBJ databases">
        <title>Genomic Encyclopedia of Type Strains, Phase IV (KMG-IV): sequencing the most valuable type-strain genomes for metagenomic binning, comparative biology and taxonomic classification.</title>
        <authorList>
            <person name="Goeker M."/>
        </authorList>
    </citation>
    <scope>NUCLEOTIDE SEQUENCE [LARGE SCALE GENOMIC DNA]</scope>
    <source>
        <strain evidence="2 3">DSM 2461</strain>
    </source>
</reference>
<organism evidence="2 3">
    <name type="scientific">Spirochaeta isovalerica</name>
    <dbReference type="NCBI Taxonomy" id="150"/>
    <lineage>
        <taxon>Bacteria</taxon>
        <taxon>Pseudomonadati</taxon>
        <taxon>Spirochaetota</taxon>
        <taxon>Spirochaetia</taxon>
        <taxon>Spirochaetales</taxon>
        <taxon>Spirochaetaceae</taxon>
        <taxon>Spirochaeta</taxon>
    </lineage>
</organism>
<evidence type="ECO:0000313" key="2">
    <source>
        <dbReference type="EMBL" id="MBB6481163.1"/>
    </source>
</evidence>
<dbReference type="PANTHER" id="PTHR30024">
    <property type="entry name" value="ALIPHATIC SULFONATES-BINDING PROTEIN-RELATED"/>
    <property type="match status" value="1"/>
</dbReference>
<dbReference type="PANTHER" id="PTHR30024:SF42">
    <property type="entry name" value="ALIPHATIC SULFONATES-BINDING PROTEIN-RELATED"/>
    <property type="match status" value="1"/>
</dbReference>
<evidence type="ECO:0000256" key="1">
    <source>
        <dbReference type="SAM" id="SignalP"/>
    </source>
</evidence>
<gene>
    <name evidence="2" type="ORF">HNR50_002836</name>
</gene>
<accession>A0A841RB58</accession>
<dbReference type="Gene3D" id="3.40.190.10">
    <property type="entry name" value="Periplasmic binding protein-like II"/>
    <property type="match status" value="3"/>
</dbReference>
<name>A0A841RB58_9SPIO</name>
<dbReference type="Proteomes" id="UP000587760">
    <property type="component" value="Unassembled WGS sequence"/>
</dbReference>
<keyword evidence="3" id="KW-1185">Reference proteome</keyword>
<dbReference type="AlphaFoldDB" id="A0A841RB58"/>
<proteinExistence type="predicted"/>
<protein>
    <submittedName>
        <fullName evidence="2">NitT/TauT family transport system substrate-binding protein</fullName>
    </submittedName>
</protein>
<feature type="chain" id="PRO_5032753560" evidence="1">
    <location>
        <begin position="20"/>
        <end position="347"/>
    </location>
</feature>
<dbReference type="SUPFAM" id="SSF53850">
    <property type="entry name" value="Periplasmic binding protein-like II"/>
    <property type="match status" value="1"/>
</dbReference>